<protein>
    <recommendedName>
        <fullName evidence="4">Carboxypeptidase regulatory-like domain-containing protein</fullName>
    </recommendedName>
</protein>
<dbReference type="InterPro" id="IPR013784">
    <property type="entry name" value="Carb-bd-like_fold"/>
</dbReference>
<dbReference type="SUPFAM" id="SSF49452">
    <property type="entry name" value="Starch-binding domain-like"/>
    <property type="match status" value="1"/>
</dbReference>
<evidence type="ECO:0000256" key="1">
    <source>
        <dbReference type="SAM" id="SignalP"/>
    </source>
</evidence>
<dbReference type="Gene3D" id="2.60.40.1120">
    <property type="entry name" value="Carboxypeptidase-like, regulatory domain"/>
    <property type="match status" value="1"/>
</dbReference>
<feature type="chain" id="PRO_5045122686" description="Carboxypeptidase regulatory-like domain-containing protein" evidence="1">
    <location>
        <begin position="41"/>
        <end position="129"/>
    </location>
</feature>
<sequence length="129" mass="13350">MRNIVSFSSLSRSGSLSTCSGVIAIALGVACFLPASAAHAQATSSTIFGQAPAGEVVTATSSLGLHRHETVNKKGRYKINSLPMGDYTVTLEKGGQLVDTRPNIGLIAGRGAEVDFACPNDHCEASENN</sequence>
<feature type="signal peptide" evidence="1">
    <location>
        <begin position="1"/>
        <end position="40"/>
    </location>
</feature>
<evidence type="ECO:0000313" key="2">
    <source>
        <dbReference type="EMBL" id="GLQ88867.1"/>
    </source>
</evidence>
<organism evidence="2 3">
    <name type="scientific">Dyella flagellata</name>
    <dbReference type="NCBI Taxonomy" id="1867833"/>
    <lineage>
        <taxon>Bacteria</taxon>
        <taxon>Pseudomonadati</taxon>
        <taxon>Pseudomonadota</taxon>
        <taxon>Gammaproteobacteria</taxon>
        <taxon>Lysobacterales</taxon>
        <taxon>Rhodanobacteraceae</taxon>
        <taxon>Dyella</taxon>
    </lineage>
</organism>
<reference evidence="3" key="1">
    <citation type="journal article" date="2019" name="Int. J. Syst. Evol. Microbiol.">
        <title>The Global Catalogue of Microorganisms (GCM) 10K type strain sequencing project: providing services to taxonomists for standard genome sequencing and annotation.</title>
        <authorList>
            <consortium name="The Broad Institute Genomics Platform"/>
            <consortium name="The Broad Institute Genome Sequencing Center for Infectious Disease"/>
            <person name="Wu L."/>
            <person name="Ma J."/>
        </authorList>
    </citation>
    <scope>NUCLEOTIDE SEQUENCE [LARGE SCALE GENOMIC DNA]</scope>
    <source>
        <strain evidence="3">NBRC 111981</strain>
    </source>
</reference>
<accession>A0ABQ5XBR1</accession>
<dbReference type="RefSeq" id="WP_284332309.1">
    <property type="nucleotide sequence ID" value="NZ_BSOA01000022.1"/>
</dbReference>
<evidence type="ECO:0008006" key="4">
    <source>
        <dbReference type="Google" id="ProtNLM"/>
    </source>
</evidence>
<dbReference type="PROSITE" id="PS51257">
    <property type="entry name" value="PROKAR_LIPOPROTEIN"/>
    <property type="match status" value="1"/>
</dbReference>
<keyword evidence="1" id="KW-0732">Signal</keyword>
<dbReference type="Pfam" id="PF13620">
    <property type="entry name" value="CarboxypepD_reg"/>
    <property type="match status" value="1"/>
</dbReference>
<keyword evidence="3" id="KW-1185">Reference proteome</keyword>
<proteinExistence type="predicted"/>
<gene>
    <name evidence="2" type="ORF">GCM10007898_24380</name>
</gene>
<name>A0ABQ5XBR1_9GAMM</name>
<dbReference type="EMBL" id="BSOA01000022">
    <property type="protein sequence ID" value="GLQ88867.1"/>
    <property type="molecule type" value="Genomic_DNA"/>
</dbReference>
<comment type="caution">
    <text evidence="2">The sequence shown here is derived from an EMBL/GenBank/DDBJ whole genome shotgun (WGS) entry which is preliminary data.</text>
</comment>
<evidence type="ECO:0000313" key="3">
    <source>
        <dbReference type="Proteomes" id="UP001156627"/>
    </source>
</evidence>
<dbReference type="Proteomes" id="UP001156627">
    <property type="component" value="Unassembled WGS sequence"/>
</dbReference>